<dbReference type="Gene3D" id="3.40.50.1780">
    <property type="match status" value="1"/>
</dbReference>
<dbReference type="EMBL" id="CP155571">
    <property type="protein sequence ID" value="XFO71586.1"/>
    <property type="molecule type" value="Genomic_DNA"/>
</dbReference>
<proteinExistence type="predicted"/>
<dbReference type="Pfam" id="PF22117">
    <property type="entry name" value="Fer4_Nqo3"/>
    <property type="match status" value="1"/>
</dbReference>
<dbReference type="SMART" id="SM00929">
    <property type="entry name" value="NADH-G_4Fe-4S_3"/>
    <property type="match status" value="1"/>
</dbReference>
<keyword evidence="9" id="KW-0560">Oxidoreductase</keyword>
<feature type="domain" description="4Fe-4S His(Cys)3-ligated-type" evidence="8">
    <location>
        <begin position="80"/>
        <end position="143"/>
    </location>
</feature>
<feature type="domain" description="2Fe-2S ferredoxin-type" evidence="6">
    <location>
        <begin position="2"/>
        <end position="80"/>
    </location>
</feature>
<dbReference type="PANTHER" id="PTHR24960:SF84">
    <property type="entry name" value="HYDROGENASE SUBUNIT"/>
    <property type="match status" value="1"/>
</dbReference>
<dbReference type="SUPFAM" id="SSF54862">
    <property type="entry name" value="4Fe-4S ferredoxins"/>
    <property type="match status" value="1"/>
</dbReference>
<dbReference type="InterPro" id="IPR017900">
    <property type="entry name" value="4Fe4S_Fe_S_CS"/>
</dbReference>
<sequence length="487" mass="53525">MGNVNITINDKKVSVPAGSTILEAALKAEIRIPTLCNLKGIDARANCRLCIVEVEKSRTFQPACATKVSEGMVVRTDTPAIRKSRKMTLELLLSRHAVDCHHCMRIGSSKCDDLDPKFCEMCFFCDCVRDGFCELQALAREYKVDYLPFVIEANTEPLDTSTGSVSRNPNKCIKCCRCVDVCNDVQAVHNLCVVHRGSEIKILPEMGKSMAESPCVQCGRCADVCPTGAIFMLEHKDEMLYNTHKYGVTTVAQISANVLAQLAALFKLSTPQADIKTVTAGLRKIGVDYVVSDDFALAKAQAKAEKELEKRLASGTVILTNSYAAEKFVKRNFPQLTGNLLVYNSAQQEFGQYVKTTFADENKLDAKNIRTISITADNENSAEAAETDSVDFSVNARELYRVFMRTGANLARIRPTELDSFGTAEVKCDGLFSPVKWEMYSKINIKTFTVAGNPVQAVVATNLGQARELLTELAGSKSPYSIIRIIA</sequence>
<dbReference type="PANTHER" id="PTHR24960">
    <property type="entry name" value="PHOTOSYSTEM I IRON-SULFUR CENTER-RELATED"/>
    <property type="match status" value="1"/>
</dbReference>
<evidence type="ECO:0000256" key="4">
    <source>
        <dbReference type="ARBA" id="ARBA00023004"/>
    </source>
</evidence>
<dbReference type="GO" id="GO:0050583">
    <property type="term" value="F:hydrogen dehydrogenase (NADP+) activity"/>
    <property type="evidence" value="ECO:0007669"/>
    <property type="project" value="UniProtKB-EC"/>
</dbReference>
<evidence type="ECO:0000259" key="8">
    <source>
        <dbReference type="PROSITE" id="PS51839"/>
    </source>
</evidence>
<name>A0ABZ3J0B6_SPOA4</name>
<dbReference type="Pfam" id="PF02906">
    <property type="entry name" value="Fe_hyd_lg_C"/>
    <property type="match status" value="1"/>
</dbReference>
<dbReference type="InterPro" id="IPR009016">
    <property type="entry name" value="Fe_hydrogenase"/>
</dbReference>
<dbReference type="InterPro" id="IPR001041">
    <property type="entry name" value="2Fe-2S_ferredoxin-type"/>
</dbReference>
<dbReference type="Proteomes" id="UP000216052">
    <property type="component" value="Chromosome"/>
</dbReference>
<feature type="domain" description="4Fe-4S ferredoxin-type" evidence="7">
    <location>
        <begin position="163"/>
        <end position="182"/>
    </location>
</feature>
<dbReference type="Gene3D" id="3.10.20.740">
    <property type="match status" value="1"/>
</dbReference>
<protein>
    <submittedName>
        <fullName evidence="9">NADP-reducing hydrogenase subunit HndD</fullName>
        <ecNumber evidence="9">1.12.1.3</ecNumber>
    </submittedName>
</protein>
<dbReference type="InterPro" id="IPR050157">
    <property type="entry name" value="PSI_iron-sulfur_center"/>
</dbReference>
<dbReference type="Gene3D" id="3.30.70.20">
    <property type="match status" value="1"/>
</dbReference>
<evidence type="ECO:0000259" key="7">
    <source>
        <dbReference type="PROSITE" id="PS51379"/>
    </source>
</evidence>
<dbReference type="InterPro" id="IPR019574">
    <property type="entry name" value="NADH_UbQ_OxRdtase_Gsu_4Fe4S-bd"/>
</dbReference>
<dbReference type="PROSITE" id="PS51839">
    <property type="entry name" value="4FE4S_HC3"/>
    <property type="match status" value="1"/>
</dbReference>
<reference evidence="9" key="1">
    <citation type="submission" date="2024-05" db="EMBL/GenBank/DDBJ databases">
        <title>Isolation and characterization of Sporomusa carbonis sp. nov., a carboxydotrophic hydrogenogen in the genus of Sporomusa isolated from a charcoal burning pile.</title>
        <authorList>
            <person name="Boeer T."/>
            <person name="Rosenbaum F."/>
            <person name="Eysell L."/>
            <person name="Mueller V."/>
            <person name="Daniel R."/>
            <person name="Poehlein A."/>
        </authorList>
    </citation>
    <scope>NUCLEOTIDE SEQUENCE [LARGE SCALE GENOMIC DNA]</scope>
    <source>
        <strain evidence="9">DSM 3132</strain>
    </source>
</reference>
<dbReference type="EC" id="1.12.1.3" evidence="9"/>
<keyword evidence="5" id="KW-0411">Iron-sulfur</keyword>
<keyword evidence="2" id="KW-0004">4Fe-4S</keyword>
<keyword evidence="3" id="KW-0479">Metal-binding</keyword>
<accession>A0ABZ3J0B6</accession>
<dbReference type="InterPro" id="IPR054351">
    <property type="entry name" value="NADH_UbQ_OxRdtase_ferredoxin"/>
</dbReference>
<dbReference type="InterPro" id="IPR004108">
    <property type="entry name" value="Fe_hydrogenase_lsu_C"/>
</dbReference>
<keyword evidence="4" id="KW-0408">Iron</keyword>
<evidence type="ECO:0000256" key="1">
    <source>
        <dbReference type="ARBA" id="ARBA00003532"/>
    </source>
</evidence>
<dbReference type="CDD" id="cd00207">
    <property type="entry name" value="fer2"/>
    <property type="match status" value="1"/>
</dbReference>
<evidence type="ECO:0000256" key="5">
    <source>
        <dbReference type="ARBA" id="ARBA00023014"/>
    </source>
</evidence>
<evidence type="ECO:0000256" key="2">
    <source>
        <dbReference type="ARBA" id="ARBA00022485"/>
    </source>
</evidence>
<dbReference type="InterPro" id="IPR017896">
    <property type="entry name" value="4Fe4S_Fe-S-bd"/>
</dbReference>
<dbReference type="PROSITE" id="PS00198">
    <property type="entry name" value="4FE4S_FER_1"/>
    <property type="match status" value="1"/>
</dbReference>
<organism evidence="9 10">
    <name type="scientific">Sporomusa acidovorans (strain ATCC 49682 / DSM 3132 / Mol)</name>
    <dbReference type="NCBI Taxonomy" id="1123286"/>
    <lineage>
        <taxon>Bacteria</taxon>
        <taxon>Bacillati</taxon>
        <taxon>Bacillota</taxon>
        <taxon>Negativicutes</taxon>
        <taxon>Selenomonadales</taxon>
        <taxon>Sporomusaceae</taxon>
        <taxon>Sporomusa</taxon>
    </lineage>
</organism>
<dbReference type="SUPFAM" id="SSF54292">
    <property type="entry name" value="2Fe-2S ferredoxin-like"/>
    <property type="match status" value="1"/>
</dbReference>
<comment type="function">
    <text evidence="1">Ferredoxins are iron-sulfur proteins that transfer electrons in a wide variety of metabolic reactions.</text>
</comment>
<feature type="domain" description="4Fe-4S ferredoxin-type" evidence="7">
    <location>
        <begin position="206"/>
        <end position="235"/>
    </location>
</feature>
<evidence type="ECO:0000256" key="3">
    <source>
        <dbReference type="ARBA" id="ARBA00022723"/>
    </source>
</evidence>
<dbReference type="Pfam" id="PF13510">
    <property type="entry name" value="Fer2_4"/>
    <property type="match status" value="1"/>
</dbReference>
<keyword evidence="10" id="KW-1185">Reference proteome</keyword>
<dbReference type="PROSITE" id="PS51085">
    <property type="entry name" value="2FE2S_FER_2"/>
    <property type="match status" value="1"/>
</dbReference>
<dbReference type="PROSITE" id="PS51379">
    <property type="entry name" value="4FE4S_FER_2"/>
    <property type="match status" value="2"/>
</dbReference>
<evidence type="ECO:0000313" key="9">
    <source>
        <dbReference type="EMBL" id="XFO71586.1"/>
    </source>
</evidence>
<dbReference type="SUPFAM" id="SSF53920">
    <property type="entry name" value="Fe-only hydrogenase"/>
    <property type="match status" value="1"/>
</dbReference>
<evidence type="ECO:0000313" key="10">
    <source>
        <dbReference type="Proteomes" id="UP000216052"/>
    </source>
</evidence>
<dbReference type="InterPro" id="IPR036010">
    <property type="entry name" value="2Fe-2S_ferredoxin-like_sf"/>
</dbReference>
<evidence type="ECO:0000259" key="6">
    <source>
        <dbReference type="PROSITE" id="PS51085"/>
    </source>
</evidence>
<gene>
    <name evidence="9" type="primary">hndD_1</name>
    <name evidence="9" type="ORF">SPACI_016200</name>
</gene>